<evidence type="ECO:0000256" key="2">
    <source>
        <dbReference type="ARBA" id="ARBA00007249"/>
    </source>
</evidence>
<dbReference type="GO" id="GO:0005525">
    <property type="term" value="F:GTP binding"/>
    <property type="evidence" value="ECO:0007669"/>
    <property type="project" value="UniProtKB-KW"/>
</dbReference>
<feature type="region of interest" description="Disordered" evidence="11">
    <location>
        <begin position="1"/>
        <end position="29"/>
    </location>
</feature>
<evidence type="ECO:0000259" key="12">
    <source>
        <dbReference type="PROSITE" id="PS51722"/>
    </source>
</evidence>
<dbReference type="GO" id="GO:1990533">
    <property type="term" value="C:Dom34-Hbs1 complex"/>
    <property type="evidence" value="ECO:0007669"/>
    <property type="project" value="UniProtKB-ARBA"/>
</dbReference>
<dbReference type="AlphaFoldDB" id="A0AAV5QH48"/>
<comment type="caution">
    <text evidence="13">The sequence shown here is derived from an EMBL/GenBank/DDBJ whole genome shotgun (WGS) entry which is preliminary data.</text>
</comment>
<dbReference type="PROSITE" id="PS51722">
    <property type="entry name" value="G_TR_2"/>
    <property type="match status" value="1"/>
</dbReference>
<evidence type="ECO:0000256" key="11">
    <source>
        <dbReference type="SAM" id="MobiDB-lite"/>
    </source>
</evidence>
<dbReference type="SUPFAM" id="SSF52540">
    <property type="entry name" value="P-loop containing nucleoside triphosphate hydrolases"/>
    <property type="match status" value="1"/>
</dbReference>
<dbReference type="Pfam" id="PF00009">
    <property type="entry name" value="GTP_EFTU"/>
    <property type="match status" value="1"/>
</dbReference>
<evidence type="ECO:0000256" key="5">
    <source>
        <dbReference type="ARBA" id="ARBA00022801"/>
    </source>
</evidence>
<dbReference type="RefSeq" id="XP_064850952.1">
    <property type="nucleotide sequence ID" value="XM_064994880.1"/>
</dbReference>
<comment type="subunit">
    <text evidence="9">Component of the Dom34-Hbs1 complex, also named Pelota-HBS1L complex, composed of dom34 and hbs1.</text>
</comment>
<evidence type="ECO:0000256" key="10">
    <source>
        <dbReference type="ARBA" id="ARBA00074866"/>
    </source>
</evidence>
<evidence type="ECO:0000256" key="7">
    <source>
        <dbReference type="ARBA" id="ARBA00023134"/>
    </source>
</evidence>
<evidence type="ECO:0000256" key="3">
    <source>
        <dbReference type="ARBA" id="ARBA00022490"/>
    </source>
</evidence>
<evidence type="ECO:0000256" key="9">
    <source>
        <dbReference type="ARBA" id="ARBA00063537"/>
    </source>
</evidence>
<comment type="catalytic activity">
    <reaction evidence="8">
        <text>GTP + H2O = GDP + phosphate + H(+)</text>
        <dbReference type="Rhea" id="RHEA:19669"/>
        <dbReference type="ChEBI" id="CHEBI:15377"/>
        <dbReference type="ChEBI" id="CHEBI:15378"/>
        <dbReference type="ChEBI" id="CHEBI:37565"/>
        <dbReference type="ChEBI" id="CHEBI:43474"/>
        <dbReference type="ChEBI" id="CHEBI:58189"/>
    </reaction>
    <physiologicalReaction direction="left-to-right" evidence="8">
        <dbReference type="Rhea" id="RHEA:19670"/>
    </physiologicalReaction>
</comment>
<dbReference type="SUPFAM" id="SSF50465">
    <property type="entry name" value="EF-Tu/eEF-1alpha/eIF2-gamma C-terminal domain"/>
    <property type="match status" value="1"/>
</dbReference>
<evidence type="ECO:0000256" key="4">
    <source>
        <dbReference type="ARBA" id="ARBA00022741"/>
    </source>
</evidence>
<comment type="subcellular location">
    <subcellularLocation>
        <location evidence="1">Cytoplasm</location>
    </subcellularLocation>
</comment>
<gene>
    <name evidence="13" type="ORF">DASC09_012770</name>
</gene>
<evidence type="ECO:0000313" key="13">
    <source>
        <dbReference type="EMBL" id="GMM33952.1"/>
    </source>
</evidence>
<name>A0AAV5QH48_9ASCO</name>
<dbReference type="InterPro" id="IPR050100">
    <property type="entry name" value="TRAFAC_GTPase_members"/>
</dbReference>
<dbReference type="PANTHER" id="PTHR23115">
    <property type="entry name" value="TRANSLATION FACTOR"/>
    <property type="match status" value="1"/>
</dbReference>
<dbReference type="Pfam" id="PF08938">
    <property type="entry name" value="HBS1_N"/>
    <property type="match status" value="1"/>
</dbReference>
<dbReference type="Proteomes" id="UP001360560">
    <property type="component" value="Unassembled WGS sequence"/>
</dbReference>
<feature type="region of interest" description="Disordered" evidence="11">
    <location>
        <begin position="137"/>
        <end position="161"/>
    </location>
</feature>
<dbReference type="InterPro" id="IPR009001">
    <property type="entry name" value="Transl_elong_EF1A/Init_IF2_C"/>
</dbReference>
<dbReference type="PRINTS" id="PR00315">
    <property type="entry name" value="ELONGATNFCT"/>
</dbReference>
<accession>A0AAV5QH48</accession>
<evidence type="ECO:0000256" key="6">
    <source>
        <dbReference type="ARBA" id="ARBA00022917"/>
    </source>
</evidence>
<proteinExistence type="inferred from homology"/>
<evidence type="ECO:0000256" key="1">
    <source>
        <dbReference type="ARBA" id="ARBA00004496"/>
    </source>
</evidence>
<dbReference type="InterPro" id="IPR054696">
    <property type="entry name" value="GTP-eEF1A_C"/>
</dbReference>
<feature type="compositionally biased region" description="Polar residues" evidence="11">
    <location>
        <begin position="137"/>
        <end position="153"/>
    </location>
</feature>
<evidence type="ECO:0000313" key="14">
    <source>
        <dbReference type="Proteomes" id="UP001360560"/>
    </source>
</evidence>
<feature type="domain" description="Tr-type G" evidence="12">
    <location>
        <begin position="374"/>
        <end position="588"/>
    </location>
</feature>
<keyword evidence="6" id="KW-0648">Protein biosynthesis</keyword>
<reference evidence="13 14" key="1">
    <citation type="journal article" date="2023" name="Elife">
        <title>Identification of key yeast species and microbe-microbe interactions impacting larval growth of Drosophila in the wild.</title>
        <authorList>
            <person name="Mure A."/>
            <person name="Sugiura Y."/>
            <person name="Maeda R."/>
            <person name="Honda K."/>
            <person name="Sakurai N."/>
            <person name="Takahashi Y."/>
            <person name="Watada M."/>
            <person name="Katoh T."/>
            <person name="Gotoh A."/>
            <person name="Gotoh Y."/>
            <person name="Taniguchi I."/>
            <person name="Nakamura K."/>
            <person name="Hayashi T."/>
            <person name="Katayama T."/>
            <person name="Uemura T."/>
            <person name="Hattori Y."/>
        </authorList>
    </citation>
    <scope>NUCLEOTIDE SEQUENCE [LARGE SCALE GENOMIC DNA]</scope>
    <source>
        <strain evidence="13 14">SC-9</strain>
    </source>
</reference>
<dbReference type="FunFam" id="3.40.50.300:FF:000204">
    <property type="entry name" value="Translation elongation factor Tu"/>
    <property type="match status" value="1"/>
</dbReference>
<evidence type="ECO:0000256" key="8">
    <source>
        <dbReference type="ARBA" id="ARBA00049117"/>
    </source>
</evidence>
<dbReference type="GeneID" id="90071931"/>
<keyword evidence="5" id="KW-0378">Hydrolase</keyword>
<keyword evidence="4" id="KW-0547">Nucleotide-binding</keyword>
<dbReference type="GO" id="GO:0006412">
    <property type="term" value="P:translation"/>
    <property type="evidence" value="ECO:0007669"/>
    <property type="project" value="UniProtKB-KW"/>
</dbReference>
<protein>
    <recommendedName>
        <fullName evidence="10">Elongation factor 1 alpha-like protein</fullName>
    </recommendedName>
</protein>
<dbReference type="InterPro" id="IPR027417">
    <property type="entry name" value="P-loop_NTPase"/>
</dbReference>
<comment type="similarity">
    <text evidence="2">Belongs to the TRAFAC class translation factor GTPase superfamily. Classic translation factor GTPase family. EF-Tu/EF-1A subfamily.</text>
</comment>
<sequence>MATYLEEDDLHDYANDDYDEGDEISPEDDEKIQELIPQVKKELSQYTGFTYDDIYNEIWECYMEVDEAISSLKKKFKKKPSSKPAPKESKLAALAKIKKSKSSSEGKVGLSGLASRSNGNKDLKSISILDRLSLKNETSSQPKVSRGNNNLDNLESKPEGGSKLSKLAALRLNKGRGIAPPQKEQKELLISKKDVNVDTRKFGIGKEIKEDLMKTIQPAKENIFELPCSISSDYGSIFSKFSLKHELLKSSTNSSFSIITVKNSTSNPSIQNKVNQFDNFLHSTYLPVTKLKTNDKLIVSSGNKIKANFTKPSPDDIVLSAQGNQVSNSNKDTEEIKEKKLVEDITVGVKNLKIPKPTKPKKKLDLDSIFSNEKPNLSFAVIGHVDAGKSTLMGMFLKSLNKVNKNFLKKLEDESARAGKKSFALAWIMDQTIDERQRGVTVDICTTAVDTNEANFIIIDAPGHKDYVPRMISGLSQADIGLLIIDANYDGFESGFSYDGQTKEHALLSYSLGMKKLVIVMNKLDMIDYDEERYNDIEKRLREFLVNDVGFTQEQLIFVPVSGIDGTNVSKKPTIKSLTSWYPNCKPTLLEILENEAKVLHAANESSKSIFEEKFLFQISDISTDYHQASEFSITGRVNSGFIQTGETVISSPGGLPLQIDSIKTPESDASKDIEVYKERDCTVKFDNNVFLFFKDKKAKDELKSNIDLVRSGDLLSKVSVDDAGVIASTIKFNCELNLFDLRDIPLLPGSKVLVHSGGQERPAEITQFLYLIDSEKKKKKKKRILHLGSYKRAVVEVKLIDESTKLPRPIPLMTFENDERLGRIVFRRDGITIGAGKILELL</sequence>
<dbReference type="Gene3D" id="3.40.50.300">
    <property type="entry name" value="P-loop containing nucleotide triphosphate hydrolases"/>
    <property type="match status" value="1"/>
</dbReference>
<keyword evidence="7" id="KW-0342">GTP-binding</keyword>
<keyword evidence="3" id="KW-0963">Cytoplasm</keyword>
<dbReference type="PROSITE" id="PS00301">
    <property type="entry name" value="G_TR_1"/>
    <property type="match status" value="1"/>
</dbReference>
<dbReference type="GO" id="GO:0005737">
    <property type="term" value="C:cytoplasm"/>
    <property type="evidence" value="ECO:0007669"/>
    <property type="project" value="UniProtKB-SubCell"/>
</dbReference>
<keyword evidence="14" id="KW-1185">Reference proteome</keyword>
<organism evidence="13 14">
    <name type="scientific">Saccharomycopsis crataegensis</name>
    <dbReference type="NCBI Taxonomy" id="43959"/>
    <lineage>
        <taxon>Eukaryota</taxon>
        <taxon>Fungi</taxon>
        <taxon>Dikarya</taxon>
        <taxon>Ascomycota</taxon>
        <taxon>Saccharomycotina</taxon>
        <taxon>Saccharomycetes</taxon>
        <taxon>Saccharomycopsidaceae</taxon>
        <taxon>Saccharomycopsis</taxon>
    </lineage>
</organism>
<dbReference type="InterPro" id="IPR015033">
    <property type="entry name" value="HBS1-like_N"/>
</dbReference>
<dbReference type="Pfam" id="PF22594">
    <property type="entry name" value="GTP-eEF1A_C"/>
    <property type="match status" value="1"/>
</dbReference>
<dbReference type="Gene3D" id="2.40.30.10">
    <property type="entry name" value="Translation factors"/>
    <property type="match status" value="2"/>
</dbReference>
<dbReference type="EMBL" id="BTFZ01000002">
    <property type="protein sequence ID" value="GMM33952.1"/>
    <property type="molecule type" value="Genomic_DNA"/>
</dbReference>
<dbReference type="InterPro" id="IPR000795">
    <property type="entry name" value="T_Tr_GTP-bd_dom"/>
</dbReference>
<dbReference type="InterPro" id="IPR031157">
    <property type="entry name" value="G_TR_CS"/>
</dbReference>
<dbReference type="GO" id="GO:0003924">
    <property type="term" value="F:GTPase activity"/>
    <property type="evidence" value="ECO:0007669"/>
    <property type="project" value="InterPro"/>
</dbReference>